<dbReference type="Proteomes" id="UP000245764">
    <property type="component" value="Chromosome 18"/>
</dbReference>
<evidence type="ECO:0000313" key="3">
    <source>
        <dbReference type="Proteomes" id="UP000245764"/>
    </source>
</evidence>
<evidence type="ECO:0000256" key="1">
    <source>
        <dbReference type="SAM" id="Phobius"/>
    </source>
</evidence>
<proteinExistence type="predicted"/>
<name>A0A2H1H9I3_ZYMTR</name>
<reference evidence="3" key="1">
    <citation type="submission" date="2017-05" db="EMBL/GenBank/DDBJ databases">
        <authorList>
            <person name="Song R."/>
            <person name="Chenine A.L."/>
            <person name="Ruprecht R.M."/>
        </authorList>
    </citation>
    <scope>NUCLEOTIDE SEQUENCE [LARGE SCALE GENOMIC DNA]</scope>
</reference>
<gene>
    <name evidence="2" type="ORF">ZT1E4_G11791</name>
</gene>
<evidence type="ECO:0000313" key="2">
    <source>
        <dbReference type="EMBL" id="SMR62477.1"/>
    </source>
</evidence>
<organism evidence="2 3">
    <name type="scientific">Zymoseptoria tritici ST99CH_1E4</name>
    <dbReference type="NCBI Taxonomy" id="1276532"/>
    <lineage>
        <taxon>Eukaryota</taxon>
        <taxon>Fungi</taxon>
        <taxon>Dikarya</taxon>
        <taxon>Ascomycota</taxon>
        <taxon>Pezizomycotina</taxon>
        <taxon>Dothideomycetes</taxon>
        <taxon>Dothideomycetidae</taxon>
        <taxon>Mycosphaerellales</taxon>
        <taxon>Mycosphaerellaceae</taxon>
        <taxon>Zymoseptoria</taxon>
    </lineage>
</organism>
<feature type="transmembrane region" description="Helical" evidence="1">
    <location>
        <begin position="34"/>
        <end position="56"/>
    </location>
</feature>
<keyword evidence="1" id="KW-1133">Transmembrane helix</keyword>
<keyword evidence="1" id="KW-0812">Transmembrane</keyword>
<dbReference type="EMBL" id="LT854269">
    <property type="protein sequence ID" value="SMR62477.1"/>
    <property type="molecule type" value="Genomic_DNA"/>
</dbReference>
<dbReference type="AlphaFoldDB" id="A0A2H1H9I3"/>
<sequence>MAHALHQHSRPGLRGRWRALRADVTGAFQALTRLELTCFVVALTIVLFAILVVATYSRLTSKSFHKVEVTTISLVTERGVIKTIVVTRTEYASSPSTTTEEEDGGNYGACTDDSGDLVECPVPDTGYLNW</sequence>
<keyword evidence="1" id="KW-0472">Membrane</keyword>
<protein>
    <submittedName>
        <fullName evidence="2">Uncharacterized protein</fullName>
    </submittedName>
</protein>
<accession>A0A2H1H9I3</accession>